<organism evidence="1">
    <name type="scientific">freshwater metagenome</name>
    <dbReference type="NCBI Taxonomy" id="449393"/>
    <lineage>
        <taxon>unclassified sequences</taxon>
        <taxon>metagenomes</taxon>
        <taxon>ecological metagenomes</taxon>
    </lineage>
</organism>
<accession>A0A6J7JCX5</accession>
<sequence length="84" mass="8868">MERIPHFSIRRRSQSGEAAFGSKLASVRTYITSASLPSEILALTTLPALALARSFAAFALSAGSMYLTANAPAISRANPRIDSA</sequence>
<protein>
    <submittedName>
        <fullName evidence="1">Unannotated protein</fullName>
    </submittedName>
</protein>
<evidence type="ECO:0000313" key="1">
    <source>
        <dbReference type="EMBL" id="CAB4941113.1"/>
    </source>
</evidence>
<dbReference type="AlphaFoldDB" id="A0A6J7JCX5"/>
<proteinExistence type="predicted"/>
<name>A0A6J7JCX5_9ZZZZ</name>
<dbReference type="EMBL" id="CAFBNG010000109">
    <property type="protein sequence ID" value="CAB4941113.1"/>
    <property type="molecule type" value="Genomic_DNA"/>
</dbReference>
<gene>
    <name evidence="1" type="ORF">UFOPK3774_00654</name>
</gene>
<reference evidence="1" key="1">
    <citation type="submission" date="2020-05" db="EMBL/GenBank/DDBJ databases">
        <authorList>
            <person name="Chiriac C."/>
            <person name="Salcher M."/>
            <person name="Ghai R."/>
            <person name="Kavagutti S V."/>
        </authorList>
    </citation>
    <scope>NUCLEOTIDE SEQUENCE</scope>
</reference>